<evidence type="ECO:0000259" key="2">
    <source>
        <dbReference type="Pfam" id="PF07760"/>
    </source>
</evidence>
<evidence type="ECO:0000313" key="4">
    <source>
        <dbReference type="Proteomes" id="UP000218615"/>
    </source>
</evidence>
<dbReference type="OrthoDB" id="82282at2157"/>
<keyword evidence="1" id="KW-1133">Transmembrane helix</keyword>
<reference evidence="4" key="1">
    <citation type="submission" date="2017-06" db="EMBL/GenBank/DDBJ databases">
        <authorList>
            <person name="Cremers G."/>
        </authorList>
    </citation>
    <scope>NUCLEOTIDE SEQUENCE [LARGE SCALE GENOMIC DNA]</scope>
</reference>
<proteinExistence type="predicted"/>
<dbReference type="InterPro" id="IPR011674">
    <property type="entry name" value="DUF1616"/>
</dbReference>
<protein>
    <recommendedName>
        <fullName evidence="2">DUF1616 domain-containing protein</fullName>
    </recommendedName>
</protein>
<feature type="transmembrane region" description="Helical" evidence="1">
    <location>
        <begin position="68"/>
        <end position="88"/>
    </location>
</feature>
<keyword evidence="1" id="KW-0812">Transmembrane</keyword>
<sequence>MDLVEALRIIFGSFFVLFIPGFAWSFVFFAKDEIDAIERTALSFGLSIAIIPLVIFYLNYLLGVKITLINSTIAILLLTLIPTAIYFAKKRGLMPDKLSDLRKLWRS</sequence>
<evidence type="ECO:0000256" key="1">
    <source>
        <dbReference type="SAM" id="Phobius"/>
    </source>
</evidence>
<feature type="transmembrane region" description="Helical" evidence="1">
    <location>
        <begin position="6"/>
        <end position="29"/>
    </location>
</feature>
<keyword evidence="1" id="KW-0472">Membrane</keyword>
<feature type="transmembrane region" description="Helical" evidence="1">
    <location>
        <begin position="41"/>
        <end position="62"/>
    </location>
</feature>
<dbReference type="RefSeq" id="WP_096207430.1">
    <property type="nucleotide sequence ID" value="NZ_FZMP01000249.1"/>
</dbReference>
<feature type="domain" description="DUF1616" evidence="2">
    <location>
        <begin position="6"/>
        <end position="87"/>
    </location>
</feature>
<accession>A0A284VUG0</accession>
<dbReference type="Pfam" id="PF07760">
    <property type="entry name" value="DUF1616"/>
    <property type="match status" value="1"/>
</dbReference>
<organism evidence="3 4">
    <name type="scientific">Candidatus Methanoperedens nitratireducens</name>
    <dbReference type="NCBI Taxonomy" id="1392998"/>
    <lineage>
        <taxon>Archaea</taxon>
        <taxon>Methanobacteriati</taxon>
        <taxon>Methanobacteriota</taxon>
        <taxon>Stenosarchaea group</taxon>
        <taxon>Methanomicrobia</taxon>
        <taxon>Methanosarcinales</taxon>
        <taxon>ANME-2 cluster</taxon>
        <taxon>Candidatus Methanoperedentaceae</taxon>
        <taxon>Candidatus Methanoperedens</taxon>
    </lineage>
</organism>
<dbReference type="EMBL" id="FZMP01000249">
    <property type="protein sequence ID" value="SNQ62941.1"/>
    <property type="molecule type" value="Genomic_DNA"/>
</dbReference>
<dbReference type="AlphaFoldDB" id="A0A284VUG0"/>
<dbReference type="Proteomes" id="UP000218615">
    <property type="component" value="Unassembled WGS sequence"/>
</dbReference>
<keyword evidence="4" id="KW-1185">Reference proteome</keyword>
<evidence type="ECO:0000313" key="3">
    <source>
        <dbReference type="EMBL" id="SNQ62941.1"/>
    </source>
</evidence>
<name>A0A284VUG0_9EURY</name>
<gene>
    <name evidence="3" type="ORF">MNV_980043</name>
</gene>